<sequence length="140" mass="15760">MVVKVKNSNRWVTPGWYQDDRLSITEGLDELAASYGVKITTPTLRGVFTLKGGQISTRLIYTTRIKSGELKAPDIIEEIKWLPIPKAVETITFPHIRVQITQLTNYPDVVWGGAQTMYLENGVYGSKIVEDFYPLSGARK</sequence>
<proteinExistence type="predicted"/>
<evidence type="ECO:0000313" key="2">
    <source>
        <dbReference type="Proteomes" id="UP000541535"/>
    </source>
</evidence>
<dbReference type="AlphaFoldDB" id="A0A7W5B812"/>
<evidence type="ECO:0008006" key="3">
    <source>
        <dbReference type="Google" id="ProtNLM"/>
    </source>
</evidence>
<gene>
    <name evidence="1" type="ORF">FHS03_001259</name>
</gene>
<name>A0A7W5B812_9BURK</name>
<reference evidence="1 2" key="1">
    <citation type="submission" date="2020-08" db="EMBL/GenBank/DDBJ databases">
        <title>Genomic Encyclopedia of Type Strains, Phase III (KMG-III): the genomes of soil and plant-associated and newly described type strains.</title>
        <authorList>
            <person name="Whitman W."/>
        </authorList>
    </citation>
    <scope>NUCLEOTIDE SEQUENCE [LARGE SCALE GENOMIC DNA]</scope>
    <source>
        <strain evidence="1 2">CECT 8897</strain>
    </source>
</reference>
<accession>A0A7W5B812</accession>
<dbReference type="RefSeq" id="WP_183440175.1">
    <property type="nucleotide sequence ID" value="NZ_JACHXD010000003.1"/>
</dbReference>
<comment type="caution">
    <text evidence="1">The sequence shown here is derived from an EMBL/GenBank/DDBJ whole genome shotgun (WGS) entry which is preliminary data.</text>
</comment>
<evidence type="ECO:0000313" key="1">
    <source>
        <dbReference type="EMBL" id="MBB3118228.1"/>
    </source>
</evidence>
<dbReference type="EMBL" id="JACHXD010000003">
    <property type="protein sequence ID" value="MBB3118228.1"/>
    <property type="molecule type" value="Genomic_DNA"/>
</dbReference>
<dbReference type="Proteomes" id="UP000541535">
    <property type="component" value="Unassembled WGS sequence"/>
</dbReference>
<keyword evidence="2" id="KW-1185">Reference proteome</keyword>
<organism evidence="1 2">
    <name type="scientific">Pseudoduganella violacea</name>
    <dbReference type="NCBI Taxonomy" id="1715466"/>
    <lineage>
        <taxon>Bacteria</taxon>
        <taxon>Pseudomonadati</taxon>
        <taxon>Pseudomonadota</taxon>
        <taxon>Betaproteobacteria</taxon>
        <taxon>Burkholderiales</taxon>
        <taxon>Oxalobacteraceae</taxon>
        <taxon>Telluria group</taxon>
        <taxon>Pseudoduganella</taxon>
    </lineage>
</organism>
<protein>
    <recommendedName>
        <fullName evidence="3">NUDIX hydrolase</fullName>
    </recommendedName>
</protein>